<organism evidence="5 6">
    <name type="scientific">Baudoinia panamericana (strain UAMH 10762)</name>
    <name type="common">Angels' share fungus</name>
    <name type="synonym">Baudoinia compniacensis (strain UAMH 10762)</name>
    <dbReference type="NCBI Taxonomy" id="717646"/>
    <lineage>
        <taxon>Eukaryota</taxon>
        <taxon>Fungi</taxon>
        <taxon>Dikarya</taxon>
        <taxon>Ascomycota</taxon>
        <taxon>Pezizomycotina</taxon>
        <taxon>Dothideomycetes</taxon>
        <taxon>Dothideomycetidae</taxon>
        <taxon>Mycosphaerellales</taxon>
        <taxon>Teratosphaeriaceae</taxon>
        <taxon>Baudoinia</taxon>
    </lineage>
</organism>
<dbReference type="InterPro" id="IPR029063">
    <property type="entry name" value="SAM-dependent_MTases_sf"/>
</dbReference>
<dbReference type="Pfam" id="PF00891">
    <property type="entry name" value="Methyltransf_2"/>
    <property type="match status" value="1"/>
</dbReference>
<dbReference type="InterPro" id="IPR036390">
    <property type="entry name" value="WH_DNA-bd_sf"/>
</dbReference>
<dbReference type="EMBL" id="KB445550">
    <property type="protein sequence ID" value="EMD00436.1"/>
    <property type="molecule type" value="Genomic_DNA"/>
</dbReference>
<evidence type="ECO:0000313" key="6">
    <source>
        <dbReference type="Proteomes" id="UP000011761"/>
    </source>
</evidence>
<dbReference type="PANTHER" id="PTHR43712">
    <property type="entry name" value="PUTATIVE (AFU_ORTHOLOGUE AFUA_4G14580)-RELATED"/>
    <property type="match status" value="1"/>
</dbReference>
<dbReference type="Gene3D" id="1.10.10.10">
    <property type="entry name" value="Winged helix-like DNA-binding domain superfamily/Winged helix DNA-binding domain"/>
    <property type="match status" value="1"/>
</dbReference>
<accession>M2NMM3</accession>
<dbReference type="KEGG" id="bcom:BAUCODRAFT_566140"/>
<gene>
    <name evidence="5" type="ORF">BAUCODRAFT_566140</name>
</gene>
<dbReference type="Gene3D" id="3.40.50.150">
    <property type="entry name" value="Vaccinia Virus protein VP39"/>
    <property type="match status" value="1"/>
</dbReference>
<dbReference type="SUPFAM" id="SSF53335">
    <property type="entry name" value="S-adenosyl-L-methionine-dependent methyltransferases"/>
    <property type="match status" value="1"/>
</dbReference>
<dbReference type="PROSITE" id="PS51683">
    <property type="entry name" value="SAM_OMT_II"/>
    <property type="match status" value="1"/>
</dbReference>
<protein>
    <recommendedName>
        <fullName evidence="4">O-methyltransferase C-terminal domain-containing protein</fullName>
    </recommendedName>
</protein>
<dbReference type="SUPFAM" id="SSF46785">
    <property type="entry name" value="Winged helix' DNA-binding domain"/>
    <property type="match status" value="1"/>
</dbReference>
<evidence type="ECO:0000256" key="1">
    <source>
        <dbReference type="ARBA" id="ARBA00022603"/>
    </source>
</evidence>
<dbReference type="AlphaFoldDB" id="M2NMM3"/>
<dbReference type="eggNOG" id="ENOG502SIYN">
    <property type="taxonomic scope" value="Eukaryota"/>
</dbReference>
<dbReference type="Proteomes" id="UP000011761">
    <property type="component" value="Unassembled WGS sequence"/>
</dbReference>
<dbReference type="GO" id="GO:0008171">
    <property type="term" value="F:O-methyltransferase activity"/>
    <property type="evidence" value="ECO:0007669"/>
    <property type="project" value="InterPro"/>
</dbReference>
<keyword evidence="3" id="KW-0949">S-adenosyl-L-methionine</keyword>
<proteinExistence type="predicted"/>
<evidence type="ECO:0000256" key="3">
    <source>
        <dbReference type="ARBA" id="ARBA00022691"/>
    </source>
</evidence>
<evidence type="ECO:0000313" key="5">
    <source>
        <dbReference type="EMBL" id="EMD00436.1"/>
    </source>
</evidence>
<dbReference type="GeneID" id="19115557"/>
<name>M2NMM3_BAUPA</name>
<dbReference type="HOGENOM" id="CLU_005533_1_4_1"/>
<reference evidence="5 6" key="1">
    <citation type="journal article" date="2012" name="PLoS Pathog.">
        <title>Diverse lifestyles and strategies of plant pathogenesis encoded in the genomes of eighteen Dothideomycetes fungi.</title>
        <authorList>
            <person name="Ohm R.A."/>
            <person name="Feau N."/>
            <person name="Henrissat B."/>
            <person name="Schoch C.L."/>
            <person name="Horwitz B.A."/>
            <person name="Barry K.W."/>
            <person name="Condon B.J."/>
            <person name="Copeland A.C."/>
            <person name="Dhillon B."/>
            <person name="Glaser F."/>
            <person name="Hesse C.N."/>
            <person name="Kosti I."/>
            <person name="LaButti K."/>
            <person name="Lindquist E.A."/>
            <person name="Lucas S."/>
            <person name="Salamov A.A."/>
            <person name="Bradshaw R.E."/>
            <person name="Ciuffetti L."/>
            <person name="Hamelin R.C."/>
            <person name="Kema G.H.J."/>
            <person name="Lawrence C."/>
            <person name="Scott J.A."/>
            <person name="Spatafora J.W."/>
            <person name="Turgeon B.G."/>
            <person name="de Wit P.J.G.M."/>
            <person name="Zhong S."/>
            <person name="Goodwin S.B."/>
            <person name="Grigoriev I.V."/>
        </authorList>
    </citation>
    <scope>NUCLEOTIDE SEQUENCE [LARGE SCALE GENOMIC DNA]</scope>
    <source>
        <strain evidence="5 6">UAMH 10762</strain>
    </source>
</reference>
<evidence type="ECO:0000256" key="2">
    <source>
        <dbReference type="ARBA" id="ARBA00022679"/>
    </source>
</evidence>
<dbReference type="PANTHER" id="PTHR43712:SF5">
    <property type="entry name" value="O-METHYLTRANSFERASE ASQN-RELATED"/>
    <property type="match status" value="1"/>
</dbReference>
<dbReference type="InterPro" id="IPR016461">
    <property type="entry name" value="COMT-like"/>
</dbReference>
<feature type="domain" description="O-methyltransferase C-terminal" evidence="4">
    <location>
        <begin position="205"/>
        <end position="407"/>
    </location>
</feature>
<dbReference type="GO" id="GO:0032259">
    <property type="term" value="P:methylation"/>
    <property type="evidence" value="ECO:0007669"/>
    <property type="project" value="UniProtKB-KW"/>
</dbReference>
<keyword evidence="2" id="KW-0808">Transferase</keyword>
<evidence type="ECO:0000259" key="4">
    <source>
        <dbReference type="Pfam" id="PF00891"/>
    </source>
</evidence>
<dbReference type="InterPro" id="IPR001077">
    <property type="entry name" value="COMT_C"/>
</dbReference>
<dbReference type="RefSeq" id="XP_007671620.1">
    <property type="nucleotide sequence ID" value="XM_007673430.1"/>
</dbReference>
<sequence>MANGQSAENLAPLELLANDISGAAKIIEGYCVLEHEAHPTGDATAPAVTIPSSAPRYVREARQRLLSAAKAIQQIAAEPTEYLPTLAVQYQYLACVKWLAHFQVFAAIPLQGSVPYDRLASIVTTPERQLRSILRMAITSGCFCEPVLGEVAHNAVSRKFVDQPGYLGWIKFMDEYYMPLASNMAQTTERYGDSQKPNETATNVAFSTPLTTFDFITRSPDLSKIFSAYMKSVAESEGTTLRHLIADFDWAKLGEALVVHVAGAPGSVSVALAEAYPKLRFLVQDSAEQIEHSRAFLRAQTGAIRSRIELAVHTVFKMQPVTNASVYLLRMSLHTRPAAEVKRVLACLLPAVKANANARILVVETVIPLPGSCGILDEALERYRDLVMKQCFNTIERELPEWHAMLGSIADAEGHLEIVNVEKSPGSALSSLEVKYQRHHTNGVLANTVNGGNGRS</sequence>
<dbReference type="OMA" id="CEPEPNM"/>
<dbReference type="InterPro" id="IPR036388">
    <property type="entry name" value="WH-like_DNA-bd_sf"/>
</dbReference>
<keyword evidence="1" id="KW-0489">Methyltransferase</keyword>
<keyword evidence="6" id="KW-1185">Reference proteome</keyword>
<dbReference type="OrthoDB" id="2410195at2759"/>